<protein>
    <submittedName>
        <fullName evidence="9">Sulfoxide reductase heme-binding subunit yedZ</fullName>
    </submittedName>
</protein>
<evidence type="ECO:0000256" key="5">
    <source>
        <dbReference type="ARBA" id="ARBA00023004"/>
    </source>
</evidence>
<keyword evidence="2" id="KW-0813">Transport</keyword>
<organism evidence="9 10">
    <name type="scientific">Rhodoferax antarcticus ANT.BR</name>
    <dbReference type="NCBI Taxonomy" id="1111071"/>
    <lineage>
        <taxon>Bacteria</taxon>
        <taxon>Pseudomonadati</taxon>
        <taxon>Pseudomonadota</taxon>
        <taxon>Betaproteobacteria</taxon>
        <taxon>Burkholderiales</taxon>
        <taxon>Comamonadaceae</taxon>
        <taxon>Rhodoferax</taxon>
    </lineage>
</organism>
<keyword evidence="6 7" id="KW-0472">Membrane</keyword>
<evidence type="ECO:0000256" key="6">
    <source>
        <dbReference type="ARBA" id="ARBA00023136"/>
    </source>
</evidence>
<evidence type="ECO:0000256" key="1">
    <source>
        <dbReference type="ARBA" id="ARBA00004141"/>
    </source>
</evidence>
<reference evidence="9 10" key="1">
    <citation type="submission" date="2017-01" db="EMBL/GenBank/DDBJ databases">
        <title>Genome sequence of Rhodoferax antarcticus ANT.BR, a psychrophilic purple nonsulfur bacterium from an Antarctic microbial mat.</title>
        <authorList>
            <person name="Baker J."/>
            <person name="Riester C."/>
            <person name="Skinner B."/>
            <person name="Newell A."/>
            <person name="Swingley W."/>
            <person name="Madigan M."/>
            <person name="Jung D."/>
            <person name="Asao M."/>
            <person name="Chen M."/>
            <person name="Loughlin P."/>
            <person name="Pan H."/>
            <person name="Lin S."/>
            <person name="Li N."/>
            <person name="Shaw J."/>
            <person name="Prado M."/>
            <person name="Sherman C."/>
            <person name="Li X."/>
            <person name="Tang J."/>
            <person name="Blankenship R."/>
            <person name="Zhao T."/>
            <person name="Touchman J."/>
            <person name="Sattley M."/>
        </authorList>
    </citation>
    <scope>NUCLEOTIDE SEQUENCE [LARGE SCALE GENOMIC DNA]</scope>
    <source>
        <strain evidence="9 10">ANT.BR</strain>
    </source>
</reference>
<evidence type="ECO:0000313" key="10">
    <source>
        <dbReference type="Proteomes" id="UP000185911"/>
    </source>
</evidence>
<dbReference type="EMBL" id="MSYM01000001">
    <property type="protein sequence ID" value="OLP08628.1"/>
    <property type="molecule type" value="Genomic_DNA"/>
</dbReference>
<dbReference type="GO" id="GO:0020037">
    <property type="term" value="F:heme binding"/>
    <property type="evidence" value="ECO:0007669"/>
    <property type="project" value="TreeGrafter"/>
</dbReference>
<comment type="caution">
    <text evidence="9">The sequence shown here is derived from an EMBL/GenBank/DDBJ whole genome shotgun (WGS) entry which is preliminary data.</text>
</comment>
<accession>A0A1Q8YKQ7</accession>
<dbReference type="AlphaFoldDB" id="A0A1Q8YKQ7"/>
<evidence type="ECO:0000256" key="4">
    <source>
        <dbReference type="ARBA" id="ARBA00022989"/>
    </source>
</evidence>
<evidence type="ECO:0000259" key="8">
    <source>
        <dbReference type="Pfam" id="PF01794"/>
    </source>
</evidence>
<comment type="subcellular location">
    <subcellularLocation>
        <location evidence="1">Membrane</location>
        <topology evidence="1">Multi-pass membrane protein</topology>
    </subcellularLocation>
</comment>
<keyword evidence="3 7" id="KW-0812">Transmembrane</keyword>
<dbReference type="PANTHER" id="PTHR36964">
    <property type="entry name" value="PROTEIN-METHIONINE-SULFOXIDE REDUCTASE HEME-BINDING SUBUNIT MSRQ"/>
    <property type="match status" value="1"/>
</dbReference>
<evidence type="ECO:0000256" key="2">
    <source>
        <dbReference type="ARBA" id="ARBA00022448"/>
    </source>
</evidence>
<dbReference type="Pfam" id="PF01794">
    <property type="entry name" value="Ferric_reduct"/>
    <property type="match status" value="1"/>
</dbReference>
<name>A0A1Q8YKQ7_9BURK</name>
<feature type="transmembrane region" description="Helical" evidence="7">
    <location>
        <begin position="35"/>
        <end position="54"/>
    </location>
</feature>
<dbReference type="InterPro" id="IPR013130">
    <property type="entry name" value="Fe3_Rdtase_TM_dom"/>
</dbReference>
<gene>
    <name evidence="9" type="ORF">BLL52_0236</name>
</gene>
<keyword evidence="5" id="KW-0408">Iron</keyword>
<dbReference type="InterPro" id="IPR022837">
    <property type="entry name" value="MsrQ-like"/>
</dbReference>
<sequence>MWVYFYATLHLLNYAWFDMDFALSDVAGDIIKRPFIRVGFLAFVLLSALALTLPKRMARLLGGKKLATPAPPLLPGGGAGFAPLFLDAGR</sequence>
<keyword evidence="4 7" id="KW-1133">Transmembrane helix</keyword>
<dbReference type="GO" id="GO:0005886">
    <property type="term" value="C:plasma membrane"/>
    <property type="evidence" value="ECO:0007669"/>
    <property type="project" value="TreeGrafter"/>
</dbReference>
<proteinExistence type="predicted"/>
<evidence type="ECO:0000256" key="3">
    <source>
        <dbReference type="ARBA" id="ARBA00022692"/>
    </source>
</evidence>
<dbReference type="PANTHER" id="PTHR36964:SF1">
    <property type="entry name" value="PROTEIN-METHIONINE-SULFOXIDE REDUCTASE HEME-BINDING SUBUNIT MSRQ"/>
    <property type="match status" value="1"/>
</dbReference>
<keyword evidence="10" id="KW-1185">Reference proteome</keyword>
<dbReference type="GO" id="GO:0010181">
    <property type="term" value="F:FMN binding"/>
    <property type="evidence" value="ECO:0007669"/>
    <property type="project" value="TreeGrafter"/>
</dbReference>
<evidence type="ECO:0000313" key="9">
    <source>
        <dbReference type="EMBL" id="OLP08628.1"/>
    </source>
</evidence>
<dbReference type="GO" id="GO:0016679">
    <property type="term" value="F:oxidoreductase activity, acting on diphenols and related substances as donors"/>
    <property type="evidence" value="ECO:0007669"/>
    <property type="project" value="TreeGrafter"/>
</dbReference>
<evidence type="ECO:0000256" key="7">
    <source>
        <dbReference type="SAM" id="Phobius"/>
    </source>
</evidence>
<dbReference type="Proteomes" id="UP000185911">
    <property type="component" value="Unassembled WGS sequence"/>
</dbReference>
<feature type="domain" description="Ferric oxidoreductase" evidence="8">
    <location>
        <begin position="2"/>
        <end position="57"/>
    </location>
</feature>